<dbReference type="PANTHER" id="PTHR10003">
    <property type="entry name" value="SUPEROXIDE DISMUTASE CU-ZN -RELATED"/>
    <property type="match status" value="1"/>
</dbReference>
<keyword evidence="1" id="KW-0732">Signal</keyword>
<dbReference type="Pfam" id="PF00080">
    <property type="entry name" value="Sod_Cu"/>
    <property type="match status" value="1"/>
</dbReference>
<dbReference type="AlphaFoldDB" id="A0A0K0EHP9"/>
<proteinExistence type="predicted"/>
<dbReference type="STRING" id="6248.A0A0K0EHP9"/>
<evidence type="ECO:0000313" key="5">
    <source>
        <dbReference type="WBParaSite" id="TCONS_00002648.p1"/>
    </source>
</evidence>
<sequence>MIKIFFQFSSFLLLLLSIIENFHLLDAFENGRQRELLKAVAKVTSPDGSIYGFGTFSQEYSADAQTHIKVKMNGLPTGKSFGIQIREWGNLTRGCESMGNEFNPDNIQTHIGVRFPAHKVGTLGNIIDGMFDQWNDKVTLFDRNNVFGRGLVIFENPDDGGMISSPNSSKDGSVGKPIACGIIGRYGAKFLNDF</sequence>
<dbReference type="WBParaSite" id="TCONS_00002648.p1">
    <property type="protein sequence ID" value="TCONS_00002648.p1"/>
    <property type="gene ID" value="XLOC_002480"/>
</dbReference>
<keyword evidence="3" id="KW-1185">Reference proteome</keyword>
<dbReference type="GO" id="GO:0006801">
    <property type="term" value="P:superoxide metabolic process"/>
    <property type="evidence" value="ECO:0007669"/>
    <property type="project" value="InterPro"/>
</dbReference>
<dbReference type="InterPro" id="IPR024134">
    <property type="entry name" value="SOD_Cu/Zn_/chaperone"/>
</dbReference>
<dbReference type="Gene3D" id="2.60.40.200">
    <property type="entry name" value="Superoxide dismutase, copper/zinc binding domain"/>
    <property type="match status" value="1"/>
</dbReference>
<dbReference type="SUPFAM" id="SSF49329">
    <property type="entry name" value="Cu,Zn superoxide dismutase-like"/>
    <property type="match status" value="1"/>
</dbReference>
<organism evidence="4">
    <name type="scientific">Strongyloides stercoralis</name>
    <name type="common">Threadworm</name>
    <dbReference type="NCBI Taxonomy" id="6248"/>
    <lineage>
        <taxon>Eukaryota</taxon>
        <taxon>Metazoa</taxon>
        <taxon>Ecdysozoa</taxon>
        <taxon>Nematoda</taxon>
        <taxon>Chromadorea</taxon>
        <taxon>Rhabditida</taxon>
        <taxon>Tylenchina</taxon>
        <taxon>Panagrolaimomorpha</taxon>
        <taxon>Strongyloidoidea</taxon>
        <taxon>Strongyloididae</taxon>
        <taxon>Strongyloides</taxon>
    </lineage>
</organism>
<feature type="signal peptide" evidence="1">
    <location>
        <begin position="1"/>
        <end position="27"/>
    </location>
</feature>
<protein>
    <submittedName>
        <fullName evidence="4 5">Superoxide dismutase</fullName>
    </submittedName>
</protein>
<evidence type="ECO:0000313" key="4">
    <source>
        <dbReference type="WBParaSite" id="SSTP_0000900300.1"/>
    </source>
</evidence>
<dbReference type="InterPro" id="IPR036423">
    <property type="entry name" value="SOD-like_Cu/Zn_dom_sf"/>
</dbReference>
<dbReference type="Proteomes" id="UP000035681">
    <property type="component" value="Unplaced"/>
</dbReference>
<evidence type="ECO:0000259" key="2">
    <source>
        <dbReference type="Pfam" id="PF00080"/>
    </source>
</evidence>
<reference evidence="4" key="1">
    <citation type="submission" date="2015-08" db="UniProtKB">
        <authorList>
            <consortium name="WormBaseParasite"/>
        </authorList>
    </citation>
    <scope>IDENTIFICATION</scope>
</reference>
<name>A0A0K0EHP9_STRER</name>
<dbReference type="WBParaSite" id="SSTP_0000900300.1">
    <property type="protein sequence ID" value="SSTP_0000900300.1"/>
    <property type="gene ID" value="SSTP_0000900300"/>
</dbReference>
<evidence type="ECO:0000313" key="3">
    <source>
        <dbReference type="Proteomes" id="UP000035681"/>
    </source>
</evidence>
<dbReference type="PRINTS" id="PR00068">
    <property type="entry name" value="CUZNDISMTASE"/>
</dbReference>
<feature type="chain" id="PRO_5005328060" evidence="1">
    <location>
        <begin position="28"/>
        <end position="194"/>
    </location>
</feature>
<dbReference type="InterPro" id="IPR001424">
    <property type="entry name" value="SOD_Cu_Zn_dom"/>
</dbReference>
<evidence type="ECO:0000256" key="1">
    <source>
        <dbReference type="SAM" id="SignalP"/>
    </source>
</evidence>
<accession>A0A0K0EHP9</accession>
<dbReference type="GO" id="GO:0005507">
    <property type="term" value="F:copper ion binding"/>
    <property type="evidence" value="ECO:0007669"/>
    <property type="project" value="InterPro"/>
</dbReference>
<feature type="domain" description="Superoxide dismutase copper/zinc binding" evidence="2">
    <location>
        <begin position="52"/>
        <end position="183"/>
    </location>
</feature>